<dbReference type="Gene3D" id="3.50.50.60">
    <property type="entry name" value="FAD/NAD(P)-binding domain"/>
    <property type="match status" value="1"/>
</dbReference>
<dbReference type="Pfam" id="PF01494">
    <property type="entry name" value="FAD_binding_3"/>
    <property type="match status" value="1"/>
</dbReference>
<dbReference type="AlphaFoldDB" id="A0AAE3GD89"/>
<proteinExistence type="predicted"/>
<protein>
    <submittedName>
        <fullName evidence="2">2-polyprenyl-6-methoxyphenol hydroxylase</fullName>
    </submittedName>
</protein>
<dbReference type="PANTHER" id="PTHR46865:SF2">
    <property type="entry name" value="MONOOXYGENASE"/>
    <property type="match status" value="1"/>
</dbReference>
<accession>A0AAE3GD89</accession>
<keyword evidence="3" id="KW-1185">Reference proteome</keyword>
<dbReference type="Gene3D" id="3.30.9.10">
    <property type="entry name" value="D-Amino Acid Oxidase, subunit A, domain 2"/>
    <property type="match status" value="1"/>
</dbReference>
<dbReference type="GO" id="GO:0071949">
    <property type="term" value="F:FAD binding"/>
    <property type="evidence" value="ECO:0007669"/>
    <property type="project" value="InterPro"/>
</dbReference>
<comment type="caution">
    <text evidence="2">The sequence shown here is derived from an EMBL/GenBank/DDBJ whole genome shotgun (WGS) entry which is preliminary data.</text>
</comment>
<dbReference type="InterPro" id="IPR002938">
    <property type="entry name" value="FAD-bd"/>
</dbReference>
<dbReference type="PRINTS" id="PR00420">
    <property type="entry name" value="RNGMNOXGNASE"/>
</dbReference>
<evidence type="ECO:0000313" key="2">
    <source>
        <dbReference type="EMBL" id="MCP2165970.1"/>
    </source>
</evidence>
<dbReference type="RefSeq" id="WP_253771385.1">
    <property type="nucleotide sequence ID" value="NZ_JAMTCK010000006.1"/>
</dbReference>
<dbReference type="SUPFAM" id="SSF51905">
    <property type="entry name" value="FAD/NAD(P)-binding domain"/>
    <property type="match status" value="1"/>
</dbReference>
<gene>
    <name evidence="2" type="ORF">LX83_002829</name>
</gene>
<evidence type="ECO:0000259" key="1">
    <source>
        <dbReference type="Pfam" id="PF01494"/>
    </source>
</evidence>
<dbReference type="InterPro" id="IPR051704">
    <property type="entry name" value="FAD_aromatic-hydroxylase"/>
</dbReference>
<organism evidence="2 3">
    <name type="scientific">Goodfellowiella coeruleoviolacea</name>
    <dbReference type="NCBI Taxonomy" id="334858"/>
    <lineage>
        <taxon>Bacteria</taxon>
        <taxon>Bacillati</taxon>
        <taxon>Actinomycetota</taxon>
        <taxon>Actinomycetes</taxon>
        <taxon>Pseudonocardiales</taxon>
        <taxon>Pseudonocardiaceae</taxon>
        <taxon>Goodfellowiella</taxon>
    </lineage>
</organism>
<feature type="domain" description="FAD-binding" evidence="1">
    <location>
        <begin position="9"/>
        <end position="338"/>
    </location>
</feature>
<sequence length="397" mass="42931">MSTSPLHGVRVLISGAGVAGPALACWLTRYGAETTVVEVAPAPRTSGFAVDFRGPTHLGVLARMGVLDELRGLQTRGGAMSFVDEHDREIFGLPAEFAGGDIEVHRRDLSRVLHEHSADRAEYLFGDTVTGLREQADGVRVDFARSASRTVDLVIGADGMHSTVRRLVFGPEARFVQHLGFYLAGWDLPDDQRLRATATARVYTEPGRMASVAADQRTPGRAGTQVVFAAPRLDYDWHDIDQQKKLVADACQGMGWHVPHLLATLREADELYFDSISRVTAPAWTSGRVALLGDAAWGVTLGGMGVGTGIVGAYVLAGELAAARGAHRTAFAAYERRMRGYAGRWQRGANPGQFLAPPTATRLRLRNTVLSSRLGRWALIASSNSLAKDAALPEYRF</sequence>
<name>A0AAE3GD89_9PSEU</name>
<dbReference type="PANTHER" id="PTHR46865">
    <property type="entry name" value="OXIDOREDUCTASE-RELATED"/>
    <property type="match status" value="1"/>
</dbReference>
<dbReference type="InterPro" id="IPR036188">
    <property type="entry name" value="FAD/NAD-bd_sf"/>
</dbReference>
<dbReference type="Proteomes" id="UP001206128">
    <property type="component" value="Unassembled WGS sequence"/>
</dbReference>
<dbReference type="EMBL" id="JAMTCK010000006">
    <property type="protein sequence ID" value="MCP2165970.1"/>
    <property type="molecule type" value="Genomic_DNA"/>
</dbReference>
<evidence type="ECO:0000313" key="3">
    <source>
        <dbReference type="Proteomes" id="UP001206128"/>
    </source>
</evidence>
<reference evidence="2" key="1">
    <citation type="submission" date="2022-06" db="EMBL/GenBank/DDBJ databases">
        <title>Genomic Encyclopedia of Archaeal and Bacterial Type Strains, Phase II (KMG-II): from individual species to whole genera.</title>
        <authorList>
            <person name="Goeker M."/>
        </authorList>
    </citation>
    <scope>NUCLEOTIDE SEQUENCE</scope>
    <source>
        <strain evidence="2">DSM 43935</strain>
    </source>
</reference>